<sequence>MRVPALDIRGSYVPNPEIETETDMPTYHQTPALAARRLHTMRACPRCRRRKATYDMAASQIPCVFCRLGARNRTLEARASLPGLAASHVSPKTEPRISVLPSQAQPSGGITRAKNSSSSCTSTMATFEPWGDPMTTVSMPAAPHRDELREAMEDLLSDDNAIMTGLADFLHDERRDKYPTEKRDATGRNIPDLDPLGANLVNSSHVSHPMSVMLFSRDRYNQVSATRQFRLNDAVFSRQQGRPAAIATSTIIPRSMTSQRQNRLIRMS</sequence>
<evidence type="ECO:0000313" key="2">
    <source>
        <dbReference type="EMBL" id="KAH7162081.1"/>
    </source>
</evidence>
<dbReference type="Proteomes" id="UP000717696">
    <property type="component" value="Unassembled WGS sequence"/>
</dbReference>
<comment type="caution">
    <text evidence="2">The sequence shown here is derived from an EMBL/GenBank/DDBJ whole genome shotgun (WGS) entry which is preliminary data.</text>
</comment>
<gene>
    <name evidence="2" type="ORF">B0J13DRAFT_1167</name>
</gene>
<proteinExistence type="predicted"/>
<reference evidence="2" key="1">
    <citation type="journal article" date="2021" name="Nat. Commun.">
        <title>Genetic determinants of endophytism in the Arabidopsis root mycobiome.</title>
        <authorList>
            <person name="Mesny F."/>
            <person name="Miyauchi S."/>
            <person name="Thiergart T."/>
            <person name="Pickel B."/>
            <person name="Atanasova L."/>
            <person name="Karlsson M."/>
            <person name="Huettel B."/>
            <person name="Barry K.W."/>
            <person name="Haridas S."/>
            <person name="Chen C."/>
            <person name="Bauer D."/>
            <person name="Andreopoulos W."/>
            <person name="Pangilinan J."/>
            <person name="LaButti K."/>
            <person name="Riley R."/>
            <person name="Lipzen A."/>
            <person name="Clum A."/>
            <person name="Drula E."/>
            <person name="Henrissat B."/>
            <person name="Kohler A."/>
            <person name="Grigoriev I.V."/>
            <person name="Martin F.M."/>
            <person name="Hacquard S."/>
        </authorList>
    </citation>
    <scope>NUCLEOTIDE SEQUENCE</scope>
    <source>
        <strain evidence="2">MPI-CAGE-AT-0021</strain>
    </source>
</reference>
<organism evidence="2 3">
    <name type="scientific">Dactylonectria estremocensis</name>
    <dbReference type="NCBI Taxonomy" id="1079267"/>
    <lineage>
        <taxon>Eukaryota</taxon>
        <taxon>Fungi</taxon>
        <taxon>Dikarya</taxon>
        <taxon>Ascomycota</taxon>
        <taxon>Pezizomycotina</taxon>
        <taxon>Sordariomycetes</taxon>
        <taxon>Hypocreomycetidae</taxon>
        <taxon>Hypocreales</taxon>
        <taxon>Nectriaceae</taxon>
        <taxon>Dactylonectria</taxon>
    </lineage>
</organism>
<dbReference type="OrthoDB" id="10288556at2759"/>
<evidence type="ECO:0000256" key="1">
    <source>
        <dbReference type="SAM" id="MobiDB-lite"/>
    </source>
</evidence>
<evidence type="ECO:0000313" key="3">
    <source>
        <dbReference type="Proteomes" id="UP000717696"/>
    </source>
</evidence>
<protein>
    <submittedName>
        <fullName evidence="2">Uncharacterized protein</fullName>
    </submittedName>
</protein>
<feature type="region of interest" description="Disordered" evidence="1">
    <location>
        <begin position="86"/>
        <end position="122"/>
    </location>
</feature>
<dbReference type="EMBL" id="JAGMUU010000001">
    <property type="protein sequence ID" value="KAH7162081.1"/>
    <property type="molecule type" value="Genomic_DNA"/>
</dbReference>
<accession>A0A9P9FH93</accession>
<name>A0A9P9FH93_9HYPO</name>
<dbReference type="AlphaFoldDB" id="A0A9P9FH93"/>
<keyword evidence="3" id="KW-1185">Reference proteome</keyword>
<feature type="compositionally biased region" description="Polar residues" evidence="1">
    <location>
        <begin position="100"/>
        <end position="122"/>
    </location>
</feature>